<evidence type="ECO:0000313" key="1">
    <source>
        <dbReference type="EMBL" id="EHK17780.1"/>
    </source>
</evidence>
<dbReference type="InParanoid" id="G9N6M0"/>
<evidence type="ECO:0000313" key="2">
    <source>
        <dbReference type="Proteomes" id="UP000007115"/>
    </source>
</evidence>
<keyword evidence="2" id="KW-1185">Reference proteome</keyword>
<protein>
    <submittedName>
        <fullName evidence="1">Uncharacterized protein</fullName>
    </submittedName>
</protein>
<dbReference type="Proteomes" id="UP000007115">
    <property type="component" value="Unassembled WGS sequence"/>
</dbReference>
<accession>G9N6M0</accession>
<reference evidence="1 2" key="1">
    <citation type="journal article" date="2011" name="Genome Biol.">
        <title>Comparative genome sequence analysis underscores mycoparasitism as the ancestral life style of Trichoderma.</title>
        <authorList>
            <person name="Kubicek C.P."/>
            <person name="Herrera-Estrella A."/>
            <person name="Seidl-Seiboth V."/>
            <person name="Martinez D.A."/>
            <person name="Druzhinina I.S."/>
            <person name="Thon M."/>
            <person name="Zeilinger S."/>
            <person name="Casas-Flores S."/>
            <person name="Horwitz B.A."/>
            <person name="Mukherjee P.K."/>
            <person name="Mukherjee M."/>
            <person name="Kredics L."/>
            <person name="Alcaraz L.D."/>
            <person name="Aerts A."/>
            <person name="Antal Z."/>
            <person name="Atanasova L."/>
            <person name="Cervantes-Badillo M.G."/>
            <person name="Challacombe J."/>
            <person name="Chertkov O."/>
            <person name="McCluskey K."/>
            <person name="Coulpier F."/>
            <person name="Deshpande N."/>
            <person name="von Doehren H."/>
            <person name="Ebbole D.J."/>
            <person name="Esquivel-Naranjo E.U."/>
            <person name="Fekete E."/>
            <person name="Flipphi M."/>
            <person name="Glaser F."/>
            <person name="Gomez-Rodriguez E.Y."/>
            <person name="Gruber S."/>
            <person name="Han C."/>
            <person name="Henrissat B."/>
            <person name="Hermosa R."/>
            <person name="Hernandez-Onate M."/>
            <person name="Karaffa L."/>
            <person name="Kosti I."/>
            <person name="Le Crom S."/>
            <person name="Lindquist E."/>
            <person name="Lucas S."/>
            <person name="Luebeck M."/>
            <person name="Luebeck P.S."/>
            <person name="Margeot A."/>
            <person name="Metz B."/>
            <person name="Misra M."/>
            <person name="Nevalainen H."/>
            <person name="Omann M."/>
            <person name="Packer N."/>
            <person name="Perrone G."/>
            <person name="Uresti-Rivera E.E."/>
            <person name="Salamov A."/>
            <person name="Schmoll M."/>
            <person name="Seiboth B."/>
            <person name="Shapiro H."/>
            <person name="Sukno S."/>
            <person name="Tamayo-Ramos J.A."/>
            <person name="Tisch D."/>
            <person name="Wiest A."/>
            <person name="Wilkinson H.H."/>
            <person name="Zhang M."/>
            <person name="Coutinho P.M."/>
            <person name="Kenerley C.M."/>
            <person name="Monte E."/>
            <person name="Baker S.E."/>
            <person name="Grigoriev I.V."/>
        </authorList>
    </citation>
    <scope>NUCLEOTIDE SEQUENCE [LARGE SCALE GENOMIC DNA]</scope>
    <source>
        <strain evidence="2">Gv29-8 / FGSC 10586</strain>
    </source>
</reference>
<dbReference type="EMBL" id="ABDF02000088">
    <property type="protein sequence ID" value="EHK17780.1"/>
    <property type="molecule type" value="Genomic_DNA"/>
</dbReference>
<organism evidence="1 2">
    <name type="scientific">Hypocrea virens (strain Gv29-8 / FGSC 10586)</name>
    <name type="common">Gliocladium virens</name>
    <name type="synonym">Trichoderma virens</name>
    <dbReference type="NCBI Taxonomy" id="413071"/>
    <lineage>
        <taxon>Eukaryota</taxon>
        <taxon>Fungi</taxon>
        <taxon>Dikarya</taxon>
        <taxon>Ascomycota</taxon>
        <taxon>Pezizomycotina</taxon>
        <taxon>Sordariomycetes</taxon>
        <taxon>Hypocreomycetidae</taxon>
        <taxon>Hypocreales</taxon>
        <taxon>Hypocreaceae</taxon>
        <taxon>Trichoderma</taxon>
    </lineage>
</organism>
<comment type="caution">
    <text evidence="1">The sequence shown here is derived from an EMBL/GenBank/DDBJ whole genome shotgun (WGS) entry which is preliminary data.</text>
</comment>
<dbReference type="GeneID" id="25792038"/>
<dbReference type="VEuPathDB" id="FungiDB:TRIVIDRAFT_226722"/>
<name>G9N6M0_HYPVG</name>
<dbReference type="RefSeq" id="XP_013951973.1">
    <property type="nucleotide sequence ID" value="XM_014096498.1"/>
</dbReference>
<sequence length="104" mass="11828">MRAQQMQKTIAFISRMINYITLWSESKITINQTKAKGPFQKKAEDFFTPPLNLEVAIQDKNRMSTEDINDALFKSIDYIEFSELDIPIGGKRPNGLKGSIGSQE</sequence>
<dbReference type="HOGENOM" id="CLU_2250525_0_0_1"/>
<dbReference type="AlphaFoldDB" id="G9N6M0"/>
<gene>
    <name evidence="1" type="ORF">TRIVIDRAFT_226722</name>
</gene>
<proteinExistence type="predicted"/>